<proteinExistence type="predicted"/>
<dbReference type="Proteomes" id="UP001057452">
    <property type="component" value="Chromosome 2"/>
</dbReference>
<sequence length="57" mass="6310">MKKNEIFDTISFTPFGTLACPSTPSPCSIHSSDDFNPPSPPLCASCRLYHCHLKKIK</sequence>
<evidence type="ECO:0000313" key="1">
    <source>
        <dbReference type="EMBL" id="KAI4831799.1"/>
    </source>
</evidence>
<gene>
    <name evidence="1" type="ORF">KUCAC02_001321</name>
</gene>
<accession>A0ACB9XVU6</accession>
<dbReference type="EMBL" id="CM043786">
    <property type="protein sequence ID" value="KAI4831799.1"/>
    <property type="molecule type" value="Genomic_DNA"/>
</dbReference>
<reference evidence="1" key="1">
    <citation type="submission" date="2022-05" db="EMBL/GenBank/DDBJ databases">
        <title>Chromosome-level genome of Chaenocephalus aceratus.</title>
        <authorList>
            <person name="Park H."/>
        </authorList>
    </citation>
    <scope>NUCLEOTIDE SEQUENCE</scope>
    <source>
        <strain evidence="1">KU_202001</strain>
    </source>
</reference>
<name>A0ACB9XVU6_CHAAC</name>
<evidence type="ECO:0000313" key="2">
    <source>
        <dbReference type="Proteomes" id="UP001057452"/>
    </source>
</evidence>
<comment type="caution">
    <text evidence="1">The sequence shown here is derived from an EMBL/GenBank/DDBJ whole genome shotgun (WGS) entry which is preliminary data.</text>
</comment>
<protein>
    <submittedName>
        <fullName evidence="1">Uncharacterized protein</fullName>
    </submittedName>
</protein>
<keyword evidence="2" id="KW-1185">Reference proteome</keyword>
<organism evidence="1 2">
    <name type="scientific">Chaenocephalus aceratus</name>
    <name type="common">Blackfin icefish</name>
    <name type="synonym">Chaenichthys aceratus</name>
    <dbReference type="NCBI Taxonomy" id="36190"/>
    <lineage>
        <taxon>Eukaryota</taxon>
        <taxon>Metazoa</taxon>
        <taxon>Chordata</taxon>
        <taxon>Craniata</taxon>
        <taxon>Vertebrata</taxon>
        <taxon>Euteleostomi</taxon>
        <taxon>Actinopterygii</taxon>
        <taxon>Neopterygii</taxon>
        <taxon>Teleostei</taxon>
        <taxon>Neoteleostei</taxon>
        <taxon>Acanthomorphata</taxon>
        <taxon>Eupercaria</taxon>
        <taxon>Perciformes</taxon>
        <taxon>Notothenioidei</taxon>
        <taxon>Channichthyidae</taxon>
        <taxon>Chaenocephalus</taxon>
    </lineage>
</organism>